<sequence>MNYVLNIRNYYTELSLCARLRDYREVPLYQMFIKRILSVYRFLIGQVLHPFEVYIEKRYDSSLRNKRQVFDKLPREGGTIENYRTTTLDQALILSGMVAATPVSEANKYALEQFFKWFCNLGINADNCPQELTYYFITIYDSLTDKNKKLMSDSKNPLESYEKPKAQEMIGHFKDLQAAKYDTEKEMKPFKNVKANKTNIGELVGSLDGEAEEGKKIFEAIERIHRLPTNTMICFLIKK</sequence>
<keyword evidence="2" id="KW-1185">Reference proteome</keyword>
<gene>
    <name evidence="1" type="ORF">RclHR1_12310004</name>
</gene>
<dbReference type="Proteomes" id="UP000247702">
    <property type="component" value="Unassembled WGS sequence"/>
</dbReference>
<dbReference type="EMBL" id="BEXD01000260">
    <property type="protein sequence ID" value="GBB85871.1"/>
    <property type="molecule type" value="Genomic_DNA"/>
</dbReference>
<reference evidence="1 2" key="1">
    <citation type="submission" date="2017-11" db="EMBL/GenBank/DDBJ databases">
        <title>The genome of Rhizophagus clarus HR1 reveals common genetic basis of auxotrophy among arbuscular mycorrhizal fungi.</title>
        <authorList>
            <person name="Kobayashi Y."/>
        </authorList>
    </citation>
    <scope>NUCLEOTIDE SEQUENCE [LARGE SCALE GENOMIC DNA]</scope>
    <source>
        <strain evidence="1 2">HR1</strain>
    </source>
</reference>
<evidence type="ECO:0000313" key="1">
    <source>
        <dbReference type="EMBL" id="GBB85871.1"/>
    </source>
</evidence>
<proteinExistence type="predicted"/>
<name>A0A2Z6QM70_9GLOM</name>
<evidence type="ECO:0000313" key="2">
    <source>
        <dbReference type="Proteomes" id="UP000247702"/>
    </source>
</evidence>
<accession>A0A2Z6QM70</accession>
<organism evidence="1 2">
    <name type="scientific">Rhizophagus clarus</name>
    <dbReference type="NCBI Taxonomy" id="94130"/>
    <lineage>
        <taxon>Eukaryota</taxon>
        <taxon>Fungi</taxon>
        <taxon>Fungi incertae sedis</taxon>
        <taxon>Mucoromycota</taxon>
        <taxon>Glomeromycotina</taxon>
        <taxon>Glomeromycetes</taxon>
        <taxon>Glomerales</taxon>
        <taxon>Glomeraceae</taxon>
        <taxon>Rhizophagus</taxon>
    </lineage>
</organism>
<comment type="caution">
    <text evidence="1">The sequence shown here is derived from an EMBL/GenBank/DDBJ whole genome shotgun (WGS) entry which is preliminary data.</text>
</comment>
<protein>
    <submittedName>
        <fullName evidence="1">Uncharacterized protein</fullName>
    </submittedName>
</protein>
<dbReference type="AlphaFoldDB" id="A0A2Z6QM70"/>